<dbReference type="AlphaFoldDB" id="A0AAW1NVS6"/>
<keyword evidence="3" id="KW-1185">Reference proteome</keyword>
<dbReference type="PANTHER" id="PTHR21530">
    <property type="entry name" value="PHEROMONE SHUTDOWN PROTEIN"/>
    <property type="match status" value="1"/>
</dbReference>
<dbReference type="InterPro" id="IPR002816">
    <property type="entry name" value="TraB/PrgY/GumN_fam"/>
</dbReference>
<evidence type="ECO:0008006" key="4">
    <source>
        <dbReference type="Google" id="ProtNLM"/>
    </source>
</evidence>
<organism evidence="2 3">
    <name type="scientific">Symbiochloris irregularis</name>
    <dbReference type="NCBI Taxonomy" id="706552"/>
    <lineage>
        <taxon>Eukaryota</taxon>
        <taxon>Viridiplantae</taxon>
        <taxon>Chlorophyta</taxon>
        <taxon>core chlorophytes</taxon>
        <taxon>Trebouxiophyceae</taxon>
        <taxon>Trebouxiales</taxon>
        <taxon>Trebouxiaceae</taxon>
        <taxon>Symbiochloris</taxon>
    </lineage>
</organism>
<evidence type="ECO:0000256" key="1">
    <source>
        <dbReference type="SAM" id="MobiDB-lite"/>
    </source>
</evidence>
<dbReference type="Proteomes" id="UP001465755">
    <property type="component" value="Unassembled WGS sequence"/>
</dbReference>
<proteinExistence type="predicted"/>
<dbReference type="InterPro" id="IPR046345">
    <property type="entry name" value="TraB_PrgY-like"/>
</dbReference>
<evidence type="ECO:0000313" key="3">
    <source>
        <dbReference type="Proteomes" id="UP001465755"/>
    </source>
</evidence>
<comment type="caution">
    <text evidence="2">The sequence shown here is derived from an EMBL/GenBank/DDBJ whole genome shotgun (WGS) entry which is preliminary data.</text>
</comment>
<feature type="compositionally biased region" description="Basic and acidic residues" evidence="1">
    <location>
        <begin position="114"/>
        <end position="123"/>
    </location>
</feature>
<evidence type="ECO:0000313" key="2">
    <source>
        <dbReference type="EMBL" id="KAK9796679.1"/>
    </source>
</evidence>
<accession>A0AAW1NVS6</accession>
<feature type="region of interest" description="Disordered" evidence="1">
    <location>
        <begin position="107"/>
        <end position="147"/>
    </location>
</feature>
<gene>
    <name evidence="2" type="ORF">WJX73_007300</name>
</gene>
<dbReference type="CDD" id="cd14726">
    <property type="entry name" value="TraB_PrgY-like"/>
    <property type="match status" value="1"/>
</dbReference>
<dbReference type="Pfam" id="PF01963">
    <property type="entry name" value="TraB_PrgY_gumN"/>
    <property type="match status" value="2"/>
</dbReference>
<protein>
    <recommendedName>
        <fullName evidence="4">TraB domain-containing protein</fullName>
    </recommendedName>
</protein>
<sequence>MTDESKPAPPSDFDFRVASKTSTNTFVQKRCPELRPLVEQGVLLVISRPEGYVERRKDGYQEPEHIVLVGTAHVSQKSADAVTEVVQALQPDSVVVELCRSRSAVLQGDPAAEGEAHDREQHGPDSAASLPTQQQPQKPNPLGLSGGNLGEALMRSVRLGGGTQVLIRAIMAGQVKKATASMGLATGAEMQAARAAAEEVGANIVLGDRPIEMTLQRAWRALTWQQKARLGWEGLKLAASNLQVDEETVESLKDDNMAATFEATLSREFPKLAGPLLHERDAYLAWCLRRSKAVNHASVVVGVMGFGHLRGVTYHLLQDGQQLRFKDLW</sequence>
<reference evidence="2 3" key="1">
    <citation type="journal article" date="2024" name="Nat. Commun.">
        <title>Phylogenomics reveals the evolutionary origins of lichenization in chlorophyte algae.</title>
        <authorList>
            <person name="Puginier C."/>
            <person name="Libourel C."/>
            <person name="Otte J."/>
            <person name="Skaloud P."/>
            <person name="Haon M."/>
            <person name="Grisel S."/>
            <person name="Petersen M."/>
            <person name="Berrin J.G."/>
            <person name="Delaux P.M."/>
            <person name="Dal Grande F."/>
            <person name="Keller J."/>
        </authorList>
    </citation>
    <scope>NUCLEOTIDE SEQUENCE [LARGE SCALE GENOMIC DNA]</scope>
    <source>
        <strain evidence="2 3">SAG 2036</strain>
    </source>
</reference>
<name>A0AAW1NVS6_9CHLO</name>
<dbReference type="EMBL" id="JALJOQ010000114">
    <property type="protein sequence ID" value="KAK9796679.1"/>
    <property type="molecule type" value="Genomic_DNA"/>
</dbReference>
<dbReference type="PANTHER" id="PTHR21530:SF0">
    <property type="entry name" value="TRAB FAMILY PROTEIN"/>
    <property type="match status" value="1"/>
</dbReference>